<evidence type="ECO:0000313" key="1">
    <source>
        <dbReference type="EMBL" id="MBX48850.1"/>
    </source>
</evidence>
<accession>A0A2P2P2A9</accession>
<sequence>MILMRLMFLRQQGISQVTKKLQAMVVQFVSMDRMF</sequence>
<name>A0A2P2P2A9_RHIMU</name>
<protein>
    <submittedName>
        <fullName evidence="1">Uncharacterized protein</fullName>
    </submittedName>
</protein>
<reference evidence="1" key="1">
    <citation type="submission" date="2018-02" db="EMBL/GenBank/DDBJ databases">
        <title>Rhizophora mucronata_Transcriptome.</title>
        <authorList>
            <person name="Meera S.P."/>
            <person name="Sreeshan A."/>
            <person name="Augustine A."/>
        </authorList>
    </citation>
    <scope>NUCLEOTIDE SEQUENCE</scope>
    <source>
        <tissue evidence="1">Leaf</tissue>
    </source>
</reference>
<dbReference type="EMBL" id="GGEC01068366">
    <property type="protein sequence ID" value="MBX48850.1"/>
    <property type="molecule type" value="Transcribed_RNA"/>
</dbReference>
<dbReference type="AlphaFoldDB" id="A0A2P2P2A9"/>
<proteinExistence type="predicted"/>
<organism evidence="1">
    <name type="scientific">Rhizophora mucronata</name>
    <name type="common">Asiatic mangrove</name>
    <dbReference type="NCBI Taxonomy" id="61149"/>
    <lineage>
        <taxon>Eukaryota</taxon>
        <taxon>Viridiplantae</taxon>
        <taxon>Streptophyta</taxon>
        <taxon>Embryophyta</taxon>
        <taxon>Tracheophyta</taxon>
        <taxon>Spermatophyta</taxon>
        <taxon>Magnoliopsida</taxon>
        <taxon>eudicotyledons</taxon>
        <taxon>Gunneridae</taxon>
        <taxon>Pentapetalae</taxon>
        <taxon>rosids</taxon>
        <taxon>fabids</taxon>
        <taxon>Malpighiales</taxon>
        <taxon>Rhizophoraceae</taxon>
        <taxon>Rhizophora</taxon>
    </lineage>
</organism>